<sequence>MKQKKKYNDDFKKTIVELYHTGSSVSALSSEYGVSEVTIYKWIKALTPISEETGSLTPKDIAAIQKENLRMKQEIEILKKGYGHIRQKVTDNELIDLIHEQKENYPIQVMCEVLDVPRSTYYQSLEHMESNRDRENRQLTEEIHRIHKESKARYGAPKIHQSLLKEGYAVSLKRVQRLMRKAGIRSITVKKFRPQKSQGTVIERTNHLEQDFTTTTINEKWVADITYIHTLRDGWCYLASVLDLHSKKIVGYSFSRSMTTDLVLQALHNAVTTQNPEPGLILHTDLGTQYTSEAFENALKAYEIKQSFSRKGCPYDNACMESFHAILKKEEVHQVKYLDYESAKLALFQYIEGWYNRKRIHGQIGYRTPQEVEDLIRMSA</sequence>
<dbReference type="InterPro" id="IPR036397">
    <property type="entry name" value="RNaseH_sf"/>
</dbReference>
<dbReference type="EMBL" id="JABTTE010000011">
    <property type="protein sequence ID" value="NSL51936.1"/>
    <property type="molecule type" value="Genomic_DNA"/>
</dbReference>
<keyword evidence="4" id="KW-1185">Reference proteome</keyword>
<proteinExistence type="predicted"/>
<dbReference type="AlphaFoldDB" id="A0A8J8K8J6"/>
<dbReference type="SUPFAM" id="SSF46689">
    <property type="entry name" value="Homeodomain-like"/>
    <property type="match status" value="1"/>
</dbReference>
<dbReference type="PANTHER" id="PTHR46889:SF7">
    <property type="entry name" value="TRANSPOSASE FOR INSERTION SEQUENCE ELEMENT IS904"/>
    <property type="match status" value="1"/>
</dbReference>
<dbReference type="RefSeq" id="WP_173731142.1">
    <property type="nucleotide sequence ID" value="NZ_JABTTE010000011.1"/>
</dbReference>
<dbReference type="InterPro" id="IPR048020">
    <property type="entry name" value="Transpos_IS3"/>
</dbReference>
<dbReference type="SUPFAM" id="SSF53098">
    <property type="entry name" value="Ribonuclease H-like"/>
    <property type="match status" value="1"/>
</dbReference>
<dbReference type="InterPro" id="IPR012337">
    <property type="entry name" value="RNaseH-like_sf"/>
</dbReference>
<evidence type="ECO:0000256" key="1">
    <source>
        <dbReference type="ARBA" id="ARBA00002286"/>
    </source>
</evidence>
<dbReference type="GO" id="GO:0004803">
    <property type="term" value="F:transposase activity"/>
    <property type="evidence" value="ECO:0007669"/>
    <property type="project" value="InterPro"/>
</dbReference>
<gene>
    <name evidence="3" type="ORF">HR057_09255</name>
</gene>
<evidence type="ECO:0000313" key="4">
    <source>
        <dbReference type="Proteomes" id="UP000625804"/>
    </source>
</evidence>
<dbReference type="Pfam" id="PF13276">
    <property type="entry name" value="HTH_21"/>
    <property type="match status" value="1"/>
</dbReference>
<protein>
    <submittedName>
        <fullName evidence="3">IS3 family transposase</fullName>
    </submittedName>
</protein>
<dbReference type="InterPro" id="IPR025948">
    <property type="entry name" value="HTH-like_dom"/>
</dbReference>
<feature type="domain" description="Integrase catalytic" evidence="2">
    <location>
        <begin position="212"/>
        <end position="377"/>
    </location>
</feature>
<comment type="caution">
    <text evidence="3">The sequence shown here is derived from an EMBL/GenBank/DDBJ whole genome shotgun (WGS) entry which is preliminary data.</text>
</comment>
<reference evidence="3" key="1">
    <citation type="submission" date="2020-06" db="EMBL/GenBank/DDBJ databases">
        <title>A novel thermopfilic bacterium from Erzurum, Turkey.</title>
        <authorList>
            <person name="Adiguzel A."/>
            <person name="Ay H."/>
            <person name="Baltaci M.O."/>
        </authorList>
    </citation>
    <scope>NUCLEOTIDE SEQUENCE</scope>
    <source>
        <strain evidence="3">P2</strain>
    </source>
</reference>
<organism evidence="3 4">
    <name type="scientific">Calidifontibacillus erzurumensis</name>
    <dbReference type="NCBI Taxonomy" id="2741433"/>
    <lineage>
        <taxon>Bacteria</taxon>
        <taxon>Bacillati</taxon>
        <taxon>Bacillota</taxon>
        <taxon>Bacilli</taxon>
        <taxon>Bacillales</taxon>
        <taxon>Bacillaceae</taxon>
        <taxon>Calidifontibacillus/Schinkia group</taxon>
        <taxon>Calidifontibacillus</taxon>
    </lineage>
</organism>
<dbReference type="GO" id="GO:0015074">
    <property type="term" value="P:DNA integration"/>
    <property type="evidence" value="ECO:0007669"/>
    <property type="project" value="InterPro"/>
</dbReference>
<dbReference type="GO" id="GO:0006313">
    <property type="term" value="P:DNA transposition"/>
    <property type="evidence" value="ECO:0007669"/>
    <property type="project" value="InterPro"/>
</dbReference>
<comment type="function">
    <text evidence="1">Involved in the transposition of the insertion sequence.</text>
</comment>
<dbReference type="InterPro" id="IPR002514">
    <property type="entry name" value="Transposase_8"/>
</dbReference>
<name>A0A8J8K8J6_9BACI</name>
<dbReference type="Pfam" id="PF01527">
    <property type="entry name" value="HTH_Tnp_1"/>
    <property type="match status" value="1"/>
</dbReference>
<dbReference type="Gene3D" id="3.30.420.10">
    <property type="entry name" value="Ribonuclease H-like superfamily/Ribonuclease H"/>
    <property type="match status" value="1"/>
</dbReference>
<accession>A0A8J8K8J6</accession>
<evidence type="ECO:0000259" key="2">
    <source>
        <dbReference type="PROSITE" id="PS50994"/>
    </source>
</evidence>
<dbReference type="PANTHER" id="PTHR46889">
    <property type="entry name" value="TRANSPOSASE INSF FOR INSERTION SEQUENCE IS3B-RELATED"/>
    <property type="match status" value="1"/>
</dbReference>
<dbReference type="GO" id="GO:0003677">
    <property type="term" value="F:DNA binding"/>
    <property type="evidence" value="ECO:0007669"/>
    <property type="project" value="InterPro"/>
</dbReference>
<dbReference type="NCBIfam" id="NF033516">
    <property type="entry name" value="transpos_IS3"/>
    <property type="match status" value="1"/>
</dbReference>
<evidence type="ECO:0000313" key="3">
    <source>
        <dbReference type="EMBL" id="NSL51936.1"/>
    </source>
</evidence>
<dbReference type="InterPro" id="IPR009057">
    <property type="entry name" value="Homeodomain-like_sf"/>
</dbReference>
<dbReference type="InterPro" id="IPR001584">
    <property type="entry name" value="Integrase_cat-core"/>
</dbReference>
<dbReference type="Proteomes" id="UP000625804">
    <property type="component" value="Unassembled WGS sequence"/>
</dbReference>
<dbReference type="InterPro" id="IPR050900">
    <property type="entry name" value="Transposase_IS3/IS150/IS904"/>
</dbReference>
<dbReference type="Pfam" id="PF13333">
    <property type="entry name" value="rve_2"/>
    <property type="match status" value="1"/>
</dbReference>
<dbReference type="Pfam" id="PF00665">
    <property type="entry name" value="rve"/>
    <property type="match status" value="1"/>
</dbReference>
<dbReference type="Gene3D" id="1.10.10.60">
    <property type="entry name" value="Homeodomain-like"/>
    <property type="match status" value="1"/>
</dbReference>
<dbReference type="PROSITE" id="PS50994">
    <property type="entry name" value="INTEGRASE"/>
    <property type="match status" value="1"/>
</dbReference>